<gene>
    <name evidence="1" type="ORF">E5329_24415</name>
</gene>
<evidence type="ECO:0000313" key="1">
    <source>
        <dbReference type="EMBL" id="TGY89537.1"/>
    </source>
</evidence>
<protein>
    <submittedName>
        <fullName evidence="1">XRE family transcriptional regulator</fullName>
    </submittedName>
</protein>
<dbReference type="Proteomes" id="UP000304953">
    <property type="component" value="Unassembled WGS sequence"/>
</dbReference>
<accession>A0AC61RPV7</accession>
<proteinExistence type="predicted"/>
<organism evidence="1 2">
    <name type="scientific">Petralouisia muris</name>
    <dbReference type="NCBI Taxonomy" id="3032872"/>
    <lineage>
        <taxon>Bacteria</taxon>
        <taxon>Bacillati</taxon>
        <taxon>Bacillota</taxon>
        <taxon>Clostridia</taxon>
        <taxon>Lachnospirales</taxon>
        <taxon>Lachnospiraceae</taxon>
        <taxon>Petralouisia</taxon>
    </lineage>
</organism>
<keyword evidence="2" id="KW-1185">Reference proteome</keyword>
<evidence type="ECO:0000313" key="2">
    <source>
        <dbReference type="Proteomes" id="UP000304953"/>
    </source>
</evidence>
<reference evidence="1" key="1">
    <citation type="submission" date="2019-04" db="EMBL/GenBank/DDBJ databases">
        <title>Microbes associate with the intestines of laboratory mice.</title>
        <authorList>
            <person name="Navarre W."/>
            <person name="Wong E."/>
            <person name="Huang K."/>
            <person name="Tropini C."/>
            <person name="Ng K."/>
            <person name="Yu B."/>
        </authorList>
    </citation>
    <scope>NUCLEOTIDE SEQUENCE</scope>
    <source>
        <strain evidence="1">NM01_1-7b</strain>
    </source>
</reference>
<comment type="caution">
    <text evidence="1">The sequence shown here is derived from an EMBL/GenBank/DDBJ whole genome shotgun (WGS) entry which is preliminary data.</text>
</comment>
<name>A0AC61RPV7_9FIRM</name>
<dbReference type="EMBL" id="SRYA01000085">
    <property type="protein sequence ID" value="TGY89537.1"/>
    <property type="molecule type" value="Genomic_DNA"/>
</dbReference>
<sequence>MEVGAQIKKYRSNMGISQEELAEKVYVSRQTVSNWETGKNYPDIHSVLLLSSVFNVSLDQLIKGDVEIMKKEIKETEIKKLNKYGGIYAVSLILAVISLVPFIVLMDWYGLIPWSVVYAIAGYFAFKTEKVKKENNISTYKEIVAFTEGKRLDEIEEQQENGKRPYQIILLMLGSAAIAFIVVYLMAKLFSL</sequence>